<dbReference type="AlphaFoldDB" id="A0A915JLG9"/>
<sequence length="102" mass="11578">MQMDELEDQRCKHLHRDGAPQRNKSDRCRCAIRLPANDCHRPTTAGLANPNPDADGPPLLNIKPSPPCVELAGPKRDIVTPEIRPNLNEVDPKTKWQWLERI</sequence>
<keyword evidence="2" id="KW-1185">Reference proteome</keyword>
<proteinExistence type="predicted"/>
<evidence type="ECO:0000256" key="1">
    <source>
        <dbReference type="SAM" id="MobiDB-lite"/>
    </source>
</evidence>
<organism evidence="2 3">
    <name type="scientific">Romanomermis culicivorax</name>
    <name type="common">Nematode worm</name>
    <dbReference type="NCBI Taxonomy" id="13658"/>
    <lineage>
        <taxon>Eukaryota</taxon>
        <taxon>Metazoa</taxon>
        <taxon>Ecdysozoa</taxon>
        <taxon>Nematoda</taxon>
        <taxon>Enoplea</taxon>
        <taxon>Dorylaimia</taxon>
        <taxon>Mermithida</taxon>
        <taxon>Mermithoidea</taxon>
        <taxon>Mermithidae</taxon>
        <taxon>Romanomermis</taxon>
    </lineage>
</organism>
<protein>
    <submittedName>
        <fullName evidence="3">Uncharacterized protein</fullName>
    </submittedName>
</protein>
<feature type="region of interest" description="Disordered" evidence="1">
    <location>
        <begin position="39"/>
        <end position="61"/>
    </location>
</feature>
<evidence type="ECO:0000313" key="3">
    <source>
        <dbReference type="WBParaSite" id="nRc.2.0.1.t27025-RA"/>
    </source>
</evidence>
<accession>A0A915JLG9</accession>
<feature type="compositionally biased region" description="Basic and acidic residues" evidence="1">
    <location>
        <begin position="8"/>
        <end position="26"/>
    </location>
</feature>
<name>A0A915JLG9_ROMCU</name>
<dbReference type="Proteomes" id="UP000887565">
    <property type="component" value="Unplaced"/>
</dbReference>
<feature type="region of interest" description="Disordered" evidence="1">
    <location>
        <begin position="1"/>
        <end position="26"/>
    </location>
</feature>
<evidence type="ECO:0000313" key="2">
    <source>
        <dbReference type="Proteomes" id="UP000887565"/>
    </source>
</evidence>
<dbReference type="WBParaSite" id="nRc.2.0.1.t27025-RA">
    <property type="protein sequence ID" value="nRc.2.0.1.t27025-RA"/>
    <property type="gene ID" value="nRc.2.0.1.g27025"/>
</dbReference>
<reference evidence="3" key="1">
    <citation type="submission" date="2022-11" db="UniProtKB">
        <authorList>
            <consortium name="WormBaseParasite"/>
        </authorList>
    </citation>
    <scope>IDENTIFICATION</scope>
</reference>